<organism evidence="1 2">
    <name type="scientific">Araneus ventricosus</name>
    <name type="common">Orbweaver spider</name>
    <name type="synonym">Epeira ventricosa</name>
    <dbReference type="NCBI Taxonomy" id="182803"/>
    <lineage>
        <taxon>Eukaryota</taxon>
        <taxon>Metazoa</taxon>
        <taxon>Ecdysozoa</taxon>
        <taxon>Arthropoda</taxon>
        <taxon>Chelicerata</taxon>
        <taxon>Arachnida</taxon>
        <taxon>Araneae</taxon>
        <taxon>Araneomorphae</taxon>
        <taxon>Entelegynae</taxon>
        <taxon>Araneoidea</taxon>
        <taxon>Araneidae</taxon>
        <taxon>Araneus</taxon>
    </lineage>
</organism>
<reference evidence="1 2" key="1">
    <citation type="journal article" date="2019" name="Sci. Rep.">
        <title>Orb-weaving spider Araneus ventricosus genome elucidates the spidroin gene catalogue.</title>
        <authorList>
            <person name="Kono N."/>
            <person name="Nakamura H."/>
            <person name="Ohtoshi R."/>
            <person name="Moran D.A.P."/>
            <person name="Shinohara A."/>
            <person name="Yoshida Y."/>
            <person name="Fujiwara M."/>
            <person name="Mori M."/>
            <person name="Tomita M."/>
            <person name="Arakawa K."/>
        </authorList>
    </citation>
    <scope>NUCLEOTIDE SEQUENCE [LARGE SCALE GENOMIC DNA]</scope>
</reference>
<dbReference type="Proteomes" id="UP000499080">
    <property type="component" value="Unassembled WGS sequence"/>
</dbReference>
<evidence type="ECO:0000313" key="2">
    <source>
        <dbReference type="Proteomes" id="UP000499080"/>
    </source>
</evidence>
<keyword evidence="2" id="KW-1185">Reference proteome</keyword>
<protein>
    <submittedName>
        <fullName evidence="1">Uncharacterized protein</fullName>
    </submittedName>
</protein>
<comment type="caution">
    <text evidence="1">The sequence shown here is derived from an EMBL/GenBank/DDBJ whole genome shotgun (WGS) entry which is preliminary data.</text>
</comment>
<name>A0A4Y2U1F8_ARAVE</name>
<sequence>MAVNLTLHLKLNLPPCIESCRKFTVEKVLRMSWVLFSEVDDSAWRQGYKSVALSGGIIDAVMEENCRSMSRNLPGAEWWQWNTEAFAENAIRNRRAEARSIEIIKLH</sequence>
<dbReference type="EMBL" id="BGPR01032115">
    <property type="protein sequence ID" value="GBO05490.1"/>
    <property type="molecule type" value="Genomic_DNA"/>
</dbReference>
<evidence type="ECO:0000313" key="1">
    <source>
        <dbReference type="EMBL" id="GBO05490.1"/>
    </source>
</evidence>
<proteinExistence type="predicted"/>
<gene>
    <name evidence="1" type="ORF">AVEN_210669_1</name>
</gene>
<dbReference type="AlphaFoldDB" id="A0A4Y2U1F8"/>
<accession>A0A4Y2U1F8</accession>